<keyword evidence="1" id="KW-0863">Zinc-finger</keyword>
<evidence type="ECO:0000256" key="1">
    <source>
        <dbReference type="PROSITE-ProRule" id="PRU00047"/>
    </source>
</evidence>
<dbReference type="GO" id="GO:0003676">
    <property type="term" value="F:nucleic acid binding"/>
    <property type="evidence" value="ECO:0007669"/>
    <property type="project" value="InterPro"/>
</dbReference>
<feature type="domain" description="CCHC-type" evidence="3">
    <location>
        <begin position="111"/>
        <end position="126"/>
    </location>
</feature>
<dbReference type="PANTHER" id="PTHR31286">
    <property type="entry name" value="GLYCINE-RICH CELL WALL STRUCTURAL PROTEIN 1.8-LIKE"/>
    <property type="match status" value="1"/>
</dbReference>
<name>A0A392MCC9_9FABA</name>
<sequence length="434" mass="47334">MMNGPWFIYDHYLTVKEWCPNFHPQSDTISKVAVWVRISGLPIEYYDARVLTAIGNTIGRTIKVDKNTLMQERGKYARLCVEVDLTTSLLAMFTLKERKYNVEYEGLHLLCTNCGKFGHYKEGCPEKVREGEKVTGGEQAGNGAVAGKLGLAGSGSDGPWVVVQKQKRSRKTLAAEGGNKRSSGKTNNTPHLQGSHFDSLREETLEIEDESINLGGGKRQPGVEEQVECGTNGRDKNQEGVQKGLIINNENNVKGLKNASGVSMTQPTGSVASQERIGKNSRLSTRGTGSFKGKSTGKTHVSTQTKTSIISELLEKKKMEKLFAAQFKKVTINGDKQGNNEKSQESKSATLIENDDVSKEEAGLNLSLHGVNKPNGTRPPDIQTTPLDSSFVSNSNEIDTTPEGDEFLDAHDQGIAGVSDSEMELVGETPDLRQ</sequence>
<accession>A0A392MCC9</accession>
<gene>
    <name evidence="4" type="ORF">A2U01_0006021</name>
</gene>
<dbReference type="EMBL" id="LXQA010008042">
    <property type="protein sequence ID" value="MCH85177.1"/>
    <property type="molecule type" value="Genomic_DNA"/>
</dbReference>
<dbReference type="InterPro" id="IPR001878">
    <property type="entry name" value="Znf_CCHC"/>
</dbReference>
<feature type="compositionally biased region" description="Polar residues" evidence="2">
    <location>
        <begin position="382"/>
        <end position="399"/>
    </location>
</feature>
<dbReference type="InterPro" id="IPR040256">
    <property type="entry name" value="At4g02000-like"/>
</dbReference>
<feature type="compositionally biased region" description="Polar residues" evidence="2">
    <location>
        <begin position="261"/>
        <end position="273"/>
    </location>
</feature>
<feature type="region of interest" description="Disordered" evidence="2">
    <location>
        <begin position="213"/>
        <end position="238"/>
    </location>
</feature>
<keyword evidence="1" id="KW-0479">Metal-binding</keyword>
<comment type="caution">
    <text evidence="4">The sequence shown here is derived from an EMBL/GenBank/DDBJ whole genome shotgun (WGS) entry which is preliminary data.</text>
</comment>
<reference evidence="4 5" key="1">
    <citation type="journal article" date="2018" name="Front. Plant Sci.">
        <title>Red Clover (Trifolium pratense) and Zigzag Clover (T. medium) - A Picture of Genomic Similarities and Differences.</title>
        <authorList>
            <person name="Dluhosova J."/>
            <person name="Istvanek J."/>
            <person name="Nedelnik J."/>
            <person name="Repkova J."/>
        </authorList>
    </citation>
    <scope>NUCLEOTIDE SEQUENCE [LARGE SCALE GENOMIC DNA]</scope>
    <source>
        <strain evidence="5">cv. 10/8</strain>
        <tissue evidence="4">Leaf</tissue>
    </source>
</reference>
<feature type="compositionally biased region" description="Polar residues" evidence="2">
    <location>
        <begin position="180"/>
        <end position="192"/>
    </location>
</feature>
<proteinExistence type="predicted"/>
<evidence type="ECO:0000259" key="3">
    <source>
        <dbReference type="PROSITE" id="PS50158"/>
    </source>
</evidence>
<dbReference type="PANTHER" id="PTHR31286:SF99">
    <property type="entry name" value="DUF4283 DOMAIN-CONTAINING PROTEIN"/>
    <property type="match status" value="1"/>
</dbReference>
<feature type="region of interest" description="Disordered" evidence="2">
    <location>
        <begin position="261"/>
        <end position="303"/>
    </location>
</feature>
<dbReference type="SUPFAM" id="SSF57756">
    <property type="entry name" value="Retrovirus zinc finger-like domains"/>
    <property type="match status" value="1"/>
</dbReference>
<dbReference type="SMART" id="SM00343">
    <property type="entry name" value="ZnF_C2HC"/>
    <property type="match status" value="1"/>
</dbReference>
<evidence type="ECO:0000256" key="2">
    <source>
        <dbReference type="SAM" id="MobiDB-lite"/>
    </source>
</evidence>
<dbReference type="InterPro" id="IPR036875">
    <property type="entry name" value="Znf_CCHC_sf"/>
</dbReference>
<evidence type="ECO:0000313" key="4">
    <source>
        <dbReference type="EMBL" id="MCH85177.1"/>
    </source>
</evidence>
<keyword evidence="5" id="KW-1185">Reference proteome</keyword>
<organism evidence="4 5">
    <name type="scientific">Trifolium medium</name>
    <dbReference type="NCBI Taxonomy" id="97028"/>
    <lineage>
        <taxon>Eukaryota</taxon>
        <taxon>Viridiplantae</taxon>
        <taxon>Streptophyta</taxon>
        <taxon>Embryophyta</taxon>
        <taxon>Tracheophyta</taxon>
        <taxon>Spermatophyta</taxon>
        <taxon>Magnoliopsida</taxon>
        <taxon>eudicotyledons</taxon>
        <taxon>Gunneridae</taxon>
        <taxon>Pentapetalae</taxon>
        <taxon>rosids</taxon>
        <taxon>fabids</taxon>
        <taxon>Fabales</taxon>
        <taxon>Fabaceae</taxon>
        <taxon>Papilionoideae</taxon>
        <taxon>50 kb inversion clade</taxon>
        <taxon>NPAAA clade</taxon>
        <taxon>Hologalegina</taxon>
        <taxon>IRL clade</taxon>
        <taxon>Trifolieae</taxon>
        <taxon>Trifolium</taxon>
    </lineage>
</organism>
<dbReference type="PROSITE" id="PS50158">
    <property type="entry name" value="ZF_CCHC"/>
    <property type="match status" value="1"/>
</dbReference>
<keyword evidence="1" id="KW-0862">Zinc</keyword>
<dbReference type="AlphaFoldDB" id="A0A392MCC9"/>
<protein>
    <recommendedName>
        <fullName evidence="3">CCHC-type domain-containing protein</fullName>
    </recommendedName>
</protein>
<dbReference type="Proteomes" id="UP000265520">
    <property type="component" value="Unassembled WGS sequence"/>
</dbReference>
<dbReference type="GO" id="GO:0008270">
    <property type="term" value="F:zinc ion binding"/>
    <property type="evidence" value="ECO:0007669"/>
    <property type="project" value="UniProtKB-KW"/>
</dbReference>
<evidence type="ECO:0000313" key="5">
    <source>
        <dbReference type="Proteomes" id="UP000265520"/>
    </source>
</evidence>
<feature type="region of interest" description="Disordered" evidence="2">
    <location>
        <begin position="360"/>
        <end position="434"/>
    </location>
</feature>
<feature type="region of interest" description="Disordered" evidence="2">
    <location>
        <begin position="165"/>
        <end position="196"/>
    </location>
</feature>
<feature type="compositionally biased region" description="Low complexity" evidence="2">
    <location>
        <begin position="284"/>
        <end position="299"/>
    </location>
</feature>